<reference evidence="2" key="1">
    <citation type="journal article" date="2021" name="Mol. Plant Microbe Interact.">
        <title>Complete Genome Sequence of the Plant-Pathogenic Fungus Colletotrichum lupini.</title>
        <authorList>
            <person name="Baroncelli R."/>
            <person name="Pensec F."/>
            <person name="Da Lio D."/>
            <person name="Boufleur T."/>
            <person name="Vicente I."/>
            <person name="Sarrocco S."/>
            <person name="Picot A."/>
            <person name="Baraldi E."/>
            <person name="Sukno S."/>
            <person name="Thon M."/>
            <person name="Le Floch G."/>
        </authorList>
    </citation>
    <scope>NUCLEOTIDE SEQUENCE</scope>
    <source>
        <strain evidence="2">IMI 504893</strain>
    </source>
</reference>
<sequence>MNKHKDDQNQMKQLFPQISRFTEDRSILPYWLVCASSVPINGAELWAVIDTTCPTSFLKSFKLRYKDRARLVFISIIISISNYYFFTIKIIITLPTINMKAAYAIALLGATLASAQFTNQTRPFWLKFTPCTGGSGETYLASCHSGAGQAGLCPETTEPVQEANRPTTHTNYFLNETQSDYNGHLLGALTWNQPIGNGDPVSSGMMLNLQIVSNGAIPIFSPGNTALFTLGFDENEKLFIYSRADDSKAVAGSQAPYVDEAYYRWHVCYTFVGNYYYRSLVWITAGPASNPTCEAVDVYREWA</sequence>
<dbReference type="GeneID" id="73337172"/>
<evidence type="ECO:0000313" key="3">
    <source>
        <dbReference type="Proteomes" id="UP000830671"/>
    </source>
</evidence>
<dbReference type="EMBL" id="CP019474">
    <property type="protein sequence ID" value="UQC77666.1"/>
    <property type="molecule type" value="Genomic_DNA"/>
</dbReference>
<keyword evidence="1" id="KW-0472">Membrane</keyword>
<organism evidence="2 3">
    <name type="scientific">Colletotrichum lupini</name>
    <dbReference type="NCBI Taxonomy" id="145971"/>
    <lineage>
        <taxon>Eukaryota</taxon>
        <taxon>Fungi</taxon>
        <taxon>Dikarya</taxon>
        <taxon>Ascomycota</taxon>
        <taxon>Pezizomycotina</taxon>
        <taxon>Sordariomycetes</taxon>
        <taxon>Hypocreomycetidae</taxon>
        <taxon>Glomerellales</taxon>
        <taxon>Glomerellaceae</taxon>
        <taxon>Colletotrichum</taxon>
        <taxon>Colletotrichum acutatum species complex</taxon>
    </lineage>
</organism>
<dbReference type="KEGG" id="clup:CLUP02_03135"/>
<gene>
    <name evidence="2" type="ORF">CLUP02_03135</name>
</gene>
<evidence type="ECO:0000313" key="2">
    <source>
        <dbReference type="EMBL" id="UQC77666.1"/>
    </source>
</evidence>
<dbReference type="AlphaFoldDB" id="A0A9Q8SIR8"/>
<name>A0A9Q8SIR8_9PEZI</name>
<dbReference type="RefSeq" id="XP_049139305.1">
    <property type="nucleotide sequence ID" value="XM_049282162.1"/>
</dbReference>
<proteinExistence type="predicted"/>
<protein>
    <submittedName>
        <fullName evidence="2">Uncharacterized protein</fullName>
    </submittedName>
</protein>
<keyword evidence="1" id="KW-1133">Transmembrane helix</keyword>
<keyword evidence="1" id="KW-0812">Transmembrane</keyword>
<evidence type="ECO:0000256" key="1">
    <source>
        <dbReference type="SAM" id="Phobius"/>
    </source>
</evidence>
<keyword evidence="3" id="KW-1185">Reference proteome</keyword>
<accession>A0A9Q8SIR8</accession>
<dbReference type="Proteomes" id="UP000830671">
    <property type="component" value="Chromosome 2"/>
</dbReference>
<feature type="transmembrane region" description="Helical" evidence="1">
    <location>
        <begin position="71"/>
        <end position="95"/>
    </location>
</feature>